<dbReference type="PANTHER" id="PTHR31845">
    <property type="entry name" value="FINGER DOMAIN PROTEIN, PUTATIVE-RELATED"/>
    <property type="match status" value="1"/>
</dbReference>
<evidence type="ECO:0000256" key="3">
    <source>
        <dbReference type="ARBA" id="ARBA00023125"/>
    </source>
</evidence>
<feature type="compositionally biased region" description="Polar residues" evidence="6">
    <location>
        <begin position="140"/>
        <end position="154"/>
    </location>
</feature>
<dbReference type="SUPFAM" id="SSF57701">
    <property type="entry name" value="Zn2/Cys6 DNA-binding domain"/>
    <property type="match status" value="1"/>
</dbReference>
<sequence>MVSAPPPPQDSVPVGGIPAGYGRSCTNCSRAKCRCILRPEGGKCDRCHRLGKDCQQMVTSRKRVAKRTTASRTAQLEEKLDDLVSILRATQQPPPTTTTTSNSGGVNVNGQPTNKSISAYQQPPPGYQFLSRLDSLADAATTSSCGSTPGTQQQHAHAHVHPHPHPHPHPRANILGHGNARPSSLSENDRLPEPTPVEAEAYLNKFRQWLEFWPFMRLDPDISSDMLRRERPFLWLSIMNITTTSLPQQYLLRERLRQEISQRLIVNSERSMDLLLGLLTHISWATLNSGNGGKPFLTLFIQMAASIIYEMGLTKFPNEEHYSAICFKVWGGRFQYPSKDRTMEERRAVLSVWFMSSVYASFMGRMEALVFTPHMQDCLEVLEREKEHPNDEILVTLVKLQLIGEEARKLLTRDMMTREMIKDGAQVPAYVFKKGLLDQLQALRQALRPCIGGKHVIYAHATSTEAQILAIGLFGEQKLPDAPRIESMYAAVVAVKNWYEAFFSVPIPSFPGLPFNNYVGLAQMHSLLYNLTVAEDPLWDKDIVRSTADLLLYLDQTTDVFFKVDAVYGFKYEGEDSSIFAKCARMLRNIRSVWEPALSQHLGGGLPTPNSQSMSSSVAAESAMMVEQQQHQHASMMEAADQHQHHQHHQQQGAQADFNDLTWMTDVFGPWEF</sequence>
<name>A0ABR0SAW9_9HYPO</name>
<dbReference type="PANTHER" id="PTHR31845:SF32">
    <property type="entry name" value="MISCELLANEOUS ZN(II)2CYS6 TRANSCRIPTION FACTOR (EUROFUNG)-RELATED"/>
    <property type="match status" value="1"/>
</dbReference>
<dbReference type="InterPro" id="IPR036864">
    <property type="entry name" value="Zn2-C6_fun-type_DNA-bd_sf"/>
</dbReference>
<feature type="compositionally biased region" description="Low complexity" evidence="6">
    <location>
        <begin position="97"/>
        <end position="111"/>
    </location>
</feature>
<comment type="caution">
    <text evidence="7">The sequence shown here is derived from an EMBL/GenBank/DDBJ whole genome shotgun (WGS) entry which is preliminary data.</text>
</comment>
<feature type="region of interest" description="Disordered" evidence="6">
    <location>
        <begin position="140"/>
        <end position="193"/>
    </location>
</feature>
<keyword evidence="2" id="KW-0805">Transcription regulation</keyword>
<reference evidence="7 8" key="1">
    <citation type="submission" date="2024-01" db="EMBL/GenBank/DDBJ databases">
        <title>Complete genome of Cladobotryum mycophilum ATHUM6906.</title>
        <authorList>
            <person name="Christinaki A.C."/>
            <person name="Myridakis A.I."/>
            <person name="Kouvelis V.N."/>
        </authorList>
    </citation>
    <scope>NUCLEOTIDE SEQUENCE [LARGE SCALE GENOMIC DNA]</scope>
    <source>
        <strain evidence="7 8">ATHUM6906</strain>
    </source>
</reference>
<evidence type="ECO:0000256" key="6">
    <source>
        <dbReference type="SAM" id="MobiDB-lite"/>
    </source>
</evidence>
<keyword evidence="4" id="KW-0804">Transcription</keyword>
<comment type="subcellular location">
    <subcellularLocation>
        <location evidence="1">Nucleus</location>
    </subcellularLocation>
</comment>
<feature type="region of interest" description="Disordered" evidence="6">
    <location>
        <begin position="90"/>
        <end position="124"/>
    </location>
</feature>
<protein>
    <submittedName>
        <fullName evidence="7">Transcription factor -like protein</fullName>
    </submittedName>
</protein>
<evidence type="ECO:0000256" key="2">
    <source>
        <dbReference type="ARBA" id="ARBA00023015"/>
    </source>
</evidence>
<dbReference type="Gene3D" id="4.10.240.10">
    <property type="entry name" value="Zn(2)-C6 fungal-type DNA-binding domain"/>
    <property type="match status" value="1"/>
</dbReference>
<keyword evidence="8" id="KW-1185">Reference proteome</keyword>
<evidence type="ECO:0000313" key="8">
    <source>
        <dbReference type="Proteomes" id="UP001338125"/>
    </source>
</evidence>
<proteinExistence type="predicted"/>
<evidence type="ECO:0000313" key="7">
    <source>
        <dbReference type="EMBL" id="KAK5988996.1"/>
    </source>
</evidence>
<evidence type="ECO:0000256" key="4">
    <source>
        <dbReference type="ARBA" id="ARBA00023163"/>
    </source>
</evidence>
<keyword evidence="3" id="KW-0238">DNA-binding</keyword>
<keyword evidence="5" id="KW-0539">Nucleus</keyword>
<accession>A0ABR0SAW9</accession>
<feature type="compositionally biased region" description="Basic residues" evidence="6">
    <location>
        <begin position="156"/>
        <end position="170"/>
    </location>
</feature>
<organism evidence="7 8">
    <name type="scientific">Cladobotryum mycophilum</name>
    <dbReference type="NCBI Taxonomy" id="491253"/>
    <lineage>
        <taxon>Eukaryota</taxon>
        <taxon>Fungi</taxon>
        <taxon>Dikarya</taxon>
        <taxon>Ascomycota</taxon>
        <taxon>Pezizomycotina</taxon>
        <taxon>Sordariomycetes</taxon>
        <taxon>Hypocreomycetidae</taxon>
        <taxon>Hypocreales</taxon>
        <taxon>Hypocreaceae</taxon>
        <taxon>Cladobotryum</taxon>
    </lineage>
</organism>
<feature type="compositionally biased region" description="Polar residues" evidence="6">
    <location>
        <begin position="112"/>
        <end position="121"/>
    </location>
</feature>
<feature type="region of interest" description="Disordered" evidence="6">
    <location>
        <begin position="604"/>
        <end position="654"/>
    </location>
</feature>
<evidence type="ECO:0000256" key="1">
    <source>
        <dbReference type="ARBA" id="ARBA00004123"/>
    </source>
</evidence>
<dbReference type="EMBL" id="JAVFKD010000015">
    <property type="protein sequence ID" value="KAK5988996.1"/>
    <property type="molecule type" value="Genomic_DNA"/>
</dbReference>
<evidence type="ECO:0000256" key="5">
    <source>
        <dbReference type="ARBA" id="ARBA00023242"/>
    </source>
</evidence>
<dbReference type="Proteomes" id="UP001338125">
    <property type="component" value="Unassembled WGS sequence"/>
</dbReference>
<gene>
    <name evidence="7" type="ORF">PT974_10494</name>
</gene>
<feature type="compositionally biased region" description="Low complexity" evidence="6">
    <location>
        <begin position="613"/>
        <end position="627"/>
    </location>
</feature>
<dbReference type="InterPro" id="IPR051089">
    <property type="entry name" value="prtT"/>
</dbReference>